<dbReference type="PANTHER" id="PTHR43498:SF1">
    <property type="entry name" value="COB--COM HETERODISULFIDE REDUCTASE IRON-SULFUR SUBUNIT A"/>
    <property type="match status" value="1"/>
</dbReference>
<evidence type="ECO:0000256" key="3">
    <source>
        <dbReference type="ARBA" id="ARBA00023002"/>
    </source>
</evidence>
<keyword evidence="5" id="KW-0411">Iron-sulfur</keyword>
<proteinExistence type="predicted"/>
<evidence type="ECO:0000256" key="2">
    <source>
        <dbReference type="ARBA" id="ARBA00022723"/>
    </source>
</evidence>
<dbReference type="InterPro" id="IPR036188">
    <property type="entry name" value="FAD/NAD-bd_sf"/>
</dbReference>
<comment type="caution">
    <text evidence="6">The sequence shown here is derived from an EMBL/GenBank/DDBJ whole genome shotgun (WGS) entry which is preliminary data.</text>
</comment>
<keyword evidence="2" id="KW-0479">Metal-binding</keyword>
<evidence type="ECO:0000256" key="5">
    <source>
        <dbReference type="ARBA" id="ARBA00023014"/>
    </source>
</evidence>
<organism evidence="6">
    <name type="scientific">marine sediment metagenome</name>
    <dbReference type="NCBI Taxonomy" id="412755"/>
    <lineage>
        <taxon>unclassified sequences</taxon>
        <taxon>metagenomes</taxon>
        <taxon>ecological metagenomes</taxon>
    </lineage>
</organism>
<dbReference type="GO" id="GO:0051539">
    <property type="term" value="F:4 iron, 4 sulfur cluster binding"/>
    <property type="evidence" value="ECO:0007669"/>
    <property type="project" value="UniProtKB-KW"/>
</dbReference>
<dbReference type="AlphaFoldDB" id="X0UW89"/>
<evidence type="ECO:0000256" key="4">
    <source>
        <dbReference type="ARBA" id="ARBA00023004"/>
    </source>
</evidence>
<dbReference type="EMBL" id="BARS01020677">
    <property type="protein sequence ID" value="GAG10114.1"/>
    <property type="molecule type" value="Genomic_DNA"/>
</dbReference>
<dbReference type="Pfam" id="PF12831">
    <property type="entry name" value="FAD_oxidored"/>
    <property type="match status" value="1"/>
</dbReference>
<keyword evidence="3" id="KW-0560">Oxidoreductase</keyword>
<feature type="non-terminal residue" evidence="6">
    <location>
        <position position="54"/>
    </location>
</feature>
<reference evidence="6" key="1">
    <citation type="journal article" date="2014" name="Front. Microbiol.">
        <title>High frequency of phylogenetically diverse reductive dehalogenase-homologous genes in deep subseafloor sedimentary metagenomes.</title>
        <authorList>
            <person name="Kawai M."/>
            <person name="Futagami T."/>
            <person name="Toyoda A."/>
            <person name="Takaki Y."/>
            <person name="Nishi S."/>
            <person name="Hori S."/>
            <person name="Arai W."/>
            <person name="Tsubouchi T."/>
            <person name="Morono Y."/>
            <person name="Uchiyama I."/>
            <person name="Ito T."/>
            <person name="Fujiyama A."/>
            <person name="Inagaki F."/>
            <person name="Takami H."/>
        </authorList>
    </citation>
    <scope>NUCLEOTIDE SEQUENCE</scope>
    <source>
        <strain evidence="6">Expedition CK06-06</strain>
    </source>
</reference>
<gene>
    <name evidence="6" type="ORF">S01H1_33313</name>
</gene>
<dbReference type="InterPro" id="IPR039650">
    <property type="entry name" value="HdrA-like"/>
</dbReference>
<evidence type="ECO:0000313" key="6">
    <source>
        <dbReference type="EMBL" id="GAG10114.1"/>
    </source>
</evidence>
<keyword evidence="1" id="KW-0004">4Fe-4S</keyword>
<dbReference type="GO" id="GO:0016491">
    <property type="term" value="F:oxidoreductase activity"/>
    <property type="evidence" value="ECO:0007669"/>
    <property type="project" value="UniProtKB-KW"/>
</dbReference>
<name>X0UW89_9ZZZZ</name>
<dbReference type="Gene3D" id="3.50.50.60">
    <property type="entry name" value="FAD/NAD(P)-binding domain"/>
    <property type="match status" value="1"/>
</dbReference>
<protein>
    <submittedName>
        <fullName evidence="6">Uncharacterized protein</fullName>
    </submittedName>
</protein>
<accession>X0UW89</accession>
<dbReference type="GO" id="GO:0046872">
    <property type="term" value="F:metal ion binding"/>
    <property type="evidence" value="ECO:0007669"/>
    <property type="project" value="UniProtKB-KW"/>
</dbReference>
<dbReference type="PANTHER" id="PTHR43498">
    <property type="entry name" value="FERREDOXIN:COB-COM HETERODISULFIDE REDUCTASE SUBUNIT A"/>
    <property type="match status" value="1"/>
</dbReference>
<evidence type="ECO:0000256" key="1">
    <source>
        <dbReference type="ARBA" id="ARBA00022485"/>
    </source>
</evidence>
<dbReference type="SUPFAM" id="SSF51905">
    <property type="entry name" value="FAD/NAD(P)-binding domain"/>
    <property type="match status" value="1"/>
</dbReference>
<sequence>MANTDTQSILVVGSGMSGLTAAIEAAEAGYDTYIVEKNPYLGGRVAQFHHYFPK</sequence>
<keyword evidence="4" id="KW-0408">Iron</keyword>